<keyword evidence="13" id="KW-0234">DNA repair</keyword>
<accession>A0AAE4GEJ2</accession>
<evidence type="ECO:0000313" key="19">
    <source>
        <dbReference type="EMBL" id="MDT0340396.1"/>
    </source>
</evidence>
<dbReference type="SUPFAM" id="SSF57884">
    <property type="entry name" value="Ada DNA repair protein, N-terminal domain (N-Ada 10)"/>
    <property type="match status" value="1"/>
</dbReference>
<dbReference type="InterPro" id="IPR036388">
    <property type="entry name" value="WH-like_DNA-bd_sf"/>
</dbReference>
<evidence type="ECO:0000256" key="5">
    <source>
        <dbReference type="ARBA" id="ARBA00022679"/>
    </source>
</evidence>
<dbReference type="PANTHER" id="PTHR10815">
    <property type="entry name" value="METHYLATED-DNA--PROTEIN-CYSTEINE METHYLTRANSFERASE"/>
    <property type="match status" value="1"/>
</dbReference>
<evidence type="ECO:0000256" key="3">
    <source>
        <dbReference type="ARBA" id="ARBA00011918"/>
    </source>
</evidence>
<dbReference type="AlphaFoldDB" id="A0AAE4GEJ2"/>
<keyword evidence="12" id="KW-0804">Transcription</keyword>
<dbReference type="NCBIfam" id="NF011964">
    <property type="entry name" value="PRK15435.1"/>
    <property type="match status" value="1"/>
</dbReference>
<dbReference type="Pfam" id="PF01035">
    <property type="entry name" value="DNA_binding_1"/>
    <property type="match status" value="1"/>
</dbReference>
<keyword evidence="8 16" id="KW-0862">Zinc</keyword>
<dbReference type="EMBL" id="JAVRAA010000021">
    <property type="protein sequence ID" value="MDT0340396.1"/>
    <property type="molecule type" value="Genomic_DNA"/>
</dbReference>
<evidence type="ECO:0000256" key="10">
    <source>
        <dbReference type="ARBA" id="ARBA00023125"/>
    </source>
</evidence>
<dbReference type="Gene3D" id="3.40.10.10">
    <property type="entry name" value="DNA Methylphosphotriester Repair Domain"/>
    <property type="match status" value="1"/>
</dbReference>
<dbReference type="Pfam" id="PF12833">
    <property type="entry name" value="HTH_18"/>
    <property type="match status" value="1"/>
</dbReference>
<evidence type="ECO:0000256" key="13">
    <source>
        <dbReference type="ARBA" id="ARBA00023204"/>
    </source>
</evidence>
<dbReference type="Gene3D" id="1.10.10.60">
    <property type="entry name" value="Homeodomain-like"/>
    <property type="match status" value="1"/>
</dbReference>
<dbReference type="InterPro" id="IPR016221">
    <property type="entry name" value="Bifunct_regulatory_prot_Ada"/>
</dbReference>
<dbReference type="InterPro" id="IPR004026">
    <property type="entry name" value="Ada_DNA_repair_Zn-bd"/>
</dbReference>
<feature type="binding site" evidence="16">
    <location>
        <position position="88"/>
    </location>
    <ligand>
        <name>Zn(2+)</name>
        <dbReference type="ChEBI" id="CHEBI:29105"/>
    </ligand>
</feature>
<dbReference type="SUPFAM" id="SSF46689">
    <property type="entry name" value="Homeodomain-like"/>
    <property type="match status" value="1"/>
</dbReference>
<comment type="catalytic activity">
    <reaction evidence="14">
        <text>a 6-O-methyl-2'-deoxyguanosine in DNA + L-cysteinyl-[protein] = S-methyl-L-cysteinyl-[protein] + a 2'-deoxyguanosine in DNA</text>
        <dbReference type="Rhea" id="RHEA:24000"/>
        <dbReference type="Rhea" id="RHEA-COMP:10131"/>
        <dbReference type="Rhea" id="RHEA-COMP:10132"/>
        <dbReference type="Rhea" id="RHEA-COMP:11367"/>
        <dbReference type="Rhea" id="RHEA-COMP:11368"/>
        <dbReference type="ChEBI" id="CHEBI:29950"/>
        <dbReference type="ChEBI" id="CHEBI:82612"/>
        <dbReference type="ChEBI" id="CHEBI:85445"/>
        <dbReference type="ChEBI" id="CHEBI:85448"/>
        <dbReference type="EC" id="2.1.1.63"/>
    </reaction>
</comment>
<evidence type="ECO:0000256" key="9">
    <source>
        <dbReference type="ARBA" id="ARBA00023015"/>
    </source>
</evidence>
<dbReference type="EC" id="2.1.1.63" evidence="3"/>
<dbReference type="GO" id="GO:0006307">
    <property type="term" value="P:DNA alkylation repair"/>
    <property type="evidence" value="ECO:0007669"/>
    <property type="project" value="UniProtKB-ARBA"/>
</dbReference>
<evidence type="ECO:0000259" key="18">
    <source>
        <dbReference type="PROSITE" id="PS01124"/>
    </source>
</evidence>
<dbReference type="InterPro" id="IPR001497">
    <property type="entry name" value="MethylDNA_cys_MeTrfase_AS"/>
</dbReference>
<dbReference type="PROSITE" id="PS01124">
    <property type="entry name" value="HTH_ARAC_FAMILY_2"/>
    <property type="match status" value="1"/>
</dbReference>
<dbReference type="InterPro" id="IPR035451">
    <property type="entry name" value="Ada-like_dom_sf"/>
</dbReference>
<evidence type="ECO:0000256" key="1">
    <source>
        <dbReference type="ARBA" id="ARBA00001286"/>
    </source>
</evidence>
<evidence type="ECO:0000256" key="14">
    <source>
        <dbReference type="ARBA" id="ARBA00049348"/>
    </source>
</evidence>
<feature type="binding site" evidence="16">
    <location>
        <position position="54"/>
    </location>
    <ligand>
        <name>Zn(2+)</name>
        <dbReference type="ChEBI" id="CHEBI:29105"/>
    </ligand>
</feature>
<comment type="catalytic activity">
    <reaction evidence="1">
        <text>a 4-O-methyl-thymidine in DNA + L-cysteinyl-[protein] = a thymidine in DNA + S-methyl-L-cysteinyl-[protein]</text>
        <dbReference type="Rhea" id="RHEA:53428"/>
        <dbReference type="Rhea" id="RHEA-COMP:10131"/>
        <dbReference type="Rhea" id="RHEA-COMP:10132"/>
        <dbReference type="Rhea" id="RHEA-COMP:13555"/>
        <dbReference type="Rhea" id="RHEA-COMP:13556"/>
        <dbReference type="ChEBI" id="CHEBI:29950"/>
        <dbReference type="ChEBI" id="CHEBI:82612"/>
        <dbReference type="ChEBI" id="CHEBI:137386"/>
        <dbReference type="ChEBI" id="CHEBI:137387"/>
        <dbReference type="EC" id="2.1.1.63"/>
    </reaction>
</comment>
<feature type="binding site" evidence="16">
    <location>
        <position position="58"/>
    </location>
    <ligand>
        <name>Zn(2+)</name>
        <dbReference type="ChEBI" id="CHEBI:29105"/>
    </ligand>
</feature>
<dbReference type="FunFam" id="1.10.10.10:FF:000214">
    <property type="entry name" value="Methylated-DNA--protein-cysteine methyltransferase"/>
    <property type="match status" value="1"/>
</dbReference>
<feature type="active site" description="Nucleophile; methyl group acceptor from methylphosphotriester" evidence="15">
    <location>
        <position position="54"/>
    </location>
</feature>
<dbReference type="GO" id="GO:0003908">
    <property type="term" value="F:methylated-DNA-[protein]-cysteine S-methyltransferase activity"/>
    <property type="evidence" value="ECO:0007669"/>
    <property type="project" value="UniProtKB-EC"/>
</dbReference>
<evidence type="ECO:0000256" key="6">
    <source>
        <dbReference type="ARBA" id="ARBA00022723"/>
    </source>
</evidence>
<comment type="similarity">
    <text evidence="2">Belongs to the MGMT family.</text>
</comment>
<dbReference type="Gene3D" id="1.10.10.10">
    <property type="entry name" value="Winged helix-like DNA-binding domain superfamily/Winged helix DNA-binding domain"/>
    <property type="match status" value="1"/>
</dbReference>
<feature type="active site" description="Nucleophile; methyl group acceptor from either O6-methylguanine or O4-methylthymine" evidence="15">
    <location>
        <position position="338"/>
    </location>
</feature>
<dbReference type="CDD" id="cd06445">
    <property type="entry name" value="ATase"/>
    <property type="match status" value="1"/>
</dbReference>
<keyword evidence="17" id="KW-0175">Coiled coil</keyword>
<keyword evidence="7" id="KW-0227">DNA damage</keyword>
<dbReference type="GO" id="GO:0043565">
    <property type="term" value="F:sequence-specific DNA binding"/>
    <property type="evidence" value="ECO:0007669"/>
    <property type="project" value="InterPro"/>
</dbReference>
<dbReference type="Gene3D" id="3.30.160.70">
    <property type="entry name" value="Methylated DNA-protein cysteine methyltransferase domain"/>
    <property type="match status" value="1"/>
</dbReference>
<dbReference type="SMART" id="SM00342">
    <property type="entry name" value="HTH_ARAC"/>
    <property type="match status" value="1"/>
</dbReference>
<dbReference type="InterPro" id="IPR009057">
    <property type="entry name" value="Homeodomain-like_sf"/>
</dbReference>
<dbReference type="GO" id="GO:0032259">
    <property type="term" value="P:methylation"/>
    <property type="evidence" value="ECO:0007669"/>
    <property type="project" value="UniProtKB-KW"/>
</dbReference>
<evidence type="ECO:0000256" key="15">
    <source>
        <dbReference type="PIRSR" id="PIRSR000409-1"/>
    </source>
</evidence>
<comment type="cofactor">
    <cofactor evidence="16">
        <name>Zn(2+)</name>
        <dbReference type="ChEBI" id="CHEBI:29105"/>
    </cofactor>
    <text evidence="16">Binds 1 zinc ion per subunit.</text>
</comment>
<evidence type="ECO:0000256" key="2">
    <source>
        <dbReference type="ARBA" id="ARBA00008711"/>
    </source>
</evidence>
<dbReference type="RefSeq" id="WP_311434954.1">
    <property type="nucleotide sequence ID" value="NZ_JBCGUI010000021.1"/>
</dbReference>
<evidence type="ECO:0000256" key="8">
    <source>
        <dbReference type="ARBA" id="ARBA00022833"/>
    </source>
</evidence>
<dbReference type="SUPFAM" id="SSF53155">
    <property type="entry name" value="Methylated DNA-protein cysteine methyltransferase domain"/>
    <property type="match status" value="1"/>
</dbReference>
<dbReference type="InterPro" id="IPR014048">
    <property type="entry name" value="MethylDNA_cys_MeTrfase_DNA-bd"/>
</dbReference>
<evidence type="ECO:0000256" key="4">
    <source>
        <dbReference type="ARBA" id="ARBA00022603"/>
    </source>
</evidence>
<evidence type="ECO:0000256" key="12">
    <source>
        <dbReference type="ARBA" id="ARBA00023163"/>
    </source>
</evidence>
<sequence length="380" mass="40982">MLTMTSSPPPTSSTASAADVNGLDPDICWQAVQQRDASFDGRFWYAVRTTGVYCKPSCGARTPLRKNVAFLASCAAAEAAGFRPCQRCKPDQPPLHERQAQAIAQACRLIAQAEEQLDTATLAQAAGLSRHHFHRVFKQHTGLTPKAYADAHRAGRLRAQLGGSASVTDTFHDVGFHSSGRFYAQSKAQLGMQPATYRRGGRGEKIRFAVAQCWLGALLVAATEQGICALTLGSEPEELLRQLQDRFPHADLAPGDAAFEQTLAQVLTALDDPRQGAALPLDVRGTAFQQRVWQARRAVPPGVTLTYAELAARIGQPAAVRAVANACARNEIAVLIPCHRIVRLDGAPSGYRWGIARKSALLAREAESREDAASPKDQRA</sequence>
<keyword evidence="10 19" id="KW-0238">DNA-binding</keyword>
<protein>
    <recommendedName>
        <fullName evidence="3">methylated-DNA--[protein]-cysteine S-methyltransferase</fullName>
        <ecNumber evidence="3">2.1.1.63</ecNumber>
    </recommendedName>
</protein>
<evidence type="ECO:0000256" key="17">
    <source>
        <dbReference type="SAM" id="Coils"/>
    </source>
</evidence>
<dbReference type="InterPro" id="IPR036217">
    <property type="entry name" value="MethylDNA_cys_MeTrfase_DNAb"/>
</dbReference>
<dbReference type="SUPFAM" id="SSF46767">
    <property type="entry name" value="Methylated DNA-protein cysteine methyltransferase, C-terminal domain"/>
    <property type="match status" value="1"/>
</dbReference>
<organism evidence="19">
    <name type="scientific">Herbaspirillum huttiense subsp. nephrolepidis</name>
    <dbReference type="NCBI Taxonomy" id="3075126"/>
    <lineage>
        <taxon>Bacteria</taxon>
        <taxon>Pseudomonadati</taxon>
        <taxon>Pseudomonadota</taxon>
        <taxon>Betaproteobacteria</taxon>
        <taxon>Burkholderiales</taxon>
        <taxon>Oxalobacteraceae</taxon>
        <taxon>Herbaspirillum</taxon>
    </lineage>
</organism>
<dbReference type="FunFam" id="3.40.10.10:FF:000001">
    <property type="entry name" value="DNA-3-methyladenine glycosylase 2"/>
    <property type="match status" value="1"/>
</dbReference>
<dbReference type="PIRSF" id="PIRSF000409">
    <property type="entry name" value="Ada"/>
    <property type="match status" value="1"/>
</dbReference>
<dbReference type="Pfam" id="PF02805">
    <property type="entry name" value="Ada_Zn_binding"/>
    <property type="match status" value="1"/>
</dbReference>
<keyword evidence="11" id="KW-0010">Activator</keyword>
<comment type="caution">
    <text evidence="19">The sequence shown here is derived from an EMBL/GenBank/DDBJ whole genome shotgun (WGS) entry which is preliminary data.</text>
</comment>
<dbReference type="Pfam" id="PF02870">
    <property type="entry name" value="Methyltransf_1N"/>
    <property type="match status" value="1"/>
</dbReference>
<dbReference type="GO" id="GO:0008270">
    <property type="term" value="F:zinc ion binding"/>
    <property type="evidence" value="ECO:0007669"/>
    <property type="project" value="InterPro"/>
</dbReference>
<gene>
    <name evidence="19" type="primary">ada</name>
    <name evidence="19" type="ORF">RJN63_26430</name>
</gene>
<feature type="domain" description="HTH araC/xylS-type" evidence="18">
    <location>
        <begin position="104"/>
        <end position="200"/>
    </location>
</feature>
<proteinExistence type="inferred from homology"/>
<evidence type="ECO:0000256" key="7">
    <source>
        <dbReference type="ARBA" id="ARBA00022763"/>
    </source>
</evidence>
<dbReference type="GO" id="GO:0003700">
    <property type="term" value="F:DNA-binding transcription factor activity"/>
    <property type="evidence" value="ECO:0007669"/>
    <property type="project" value="InterPro"/>
</dbReference>
<dbReference type="InterPro" id="IPR018060">
    <property type="entry name" value="HTH_AraC"/>
</dbReference>
<evidence type="ECO:0000256" key="11">
    <source>
        <dbReference type="ARBA" id="ARBA00023159"/>
    </source>
</evidence>
<dbReference type="NCBIfam" id="TIGR00589">
    <property type="entry name" value="ogt"/>
    <property type="match status" value="1"/>
</dbReference>
<name>A0AAE4GEJ2_9BURK</name>
<keyword evidence="4 19" id="KW-0489">Methyltransferase</keyword>
<feature type="coiled-coil region" evidence="17">
    <location>
        <begin position="96"/>
        <end position="123"/>
    </location>
</feature>
<dbReference type="InterPro" id="IPR008332">
    <property type="entry name" value="MethylG_MeTrfase_N"/>
</dbReference>
<evidence type="ECO:0000256" key="16">
    <source>
        <dbReference type="PIRSR" id="PIRSR000409-3"/>
    </source>
</evidence>
<dbReference type="PROSITE" id="PS00374">
    <property type="entry name" value="MGMT"/>
    <property type="match status" value="1"/>
</dbReference>
<reference evidence="19" key="1">
    <citation type="submission" date="2023-02" db="EMBL/GenBank/DDBJ databases">
        <title>Description of Herbaspirillum huttiense subsp. nephrolepsisexaltata and Herbaspirillum huttiense subsp. lycopersicon.</title>
        <authorList>
            <person name="Poudel M."/>
            <person name="Sharma A."/>
            <person name="Goss E."/>
            <person name="Tapia J.H."/>
            <person name="Harmon C.M."/>
            <person name="Jones J.B."/>
        </authorList>
    </citation>
    <scope>NUCLEOTIDE SEQUENCE</scope>
    <source>
        <strain evidence="19">NC40101</strain>
    </source>
</reference>
<dbReference type="PANTHER" id="PTHR10815:SF14">
    <property type="entry name" value="BIFUNCTIONAL TRANSCRIPTIONAL ACTIVATOR_DNA REPAIR ENZYME ADA"/>
    <property type="match status" value="1"/>
</dbReference>
<keyword evidence="5 19" id="KW-0808">Transferase</keyword>
<keyword evidence="9" id="KW-0805">Transcription regulation</keyword>
<dbReference type="InterPro" id="IPR036631">
    <property type="entry name" value="MGMT_N_sf"/>
</dbReference>
<feature type="binding site" evidence="16">
    <location>
        <position position="85"/>
    </location>
    <ligand>
        <name>Zn(2+)</name>
        <dbReference type="ChEBI" id="CHEBI:29105"/>
    </ligand>
</feature>
<keyword evidence="6 16" id="KW-0479">Metal-binding</keyword>